<feature type="region of interest" description="Disordered" evidence="6">
    <location>
        <begin position="58"/>
        <end position="126"/>
    </location>
</feature>
<dbReference type="PANTHER" id="PTHR20961">
    <property type="entry name" value="GLYCOSYLTRANSFERASE"/>
    <property type="match status" value="1"/>
</dbReference>
<keyword evidence="10" id="KW-1185">Reference proteome</keyword>
<keyword evidence="7" id="KW-0812">Transmembrane</keyword>
<evidence type="ECO:0000259" key="8">
    <source>
        <dbReference type="Pfam" id="PF04577"/>
    </source>
</evidence>
<proteinExistence type="predicted"/>
<keyword evidence="3" id="KW-0328">Glycosyltransferase</keyword>
<dbReference type="GO" id="GO:0016763">
    <property type="term" value="F:pentosyltransferase activity"/>
    <property type="evidence" value="ECO:0007669"/>
    <property type="project" value="UniProtKB-ARBA"/>
</dbReference>
<keyword evidence="4" id="KW-0808">Transferase</keyword>
<dbReference type="InterPro" id="IPR007657">
    <property type="entry name" value="Glycosyltransferase_61"/>
</dbReference>
<protein>
    <recommendedName>
        <fullName evidence="8">Glycosyltransferase 61 catalytic domain-containing protein</fullName>
    </recommendedName>
</protein>
<keyword evidence="5" id="KW-0325">Glycoprotein</keyword>
<dbReference type="InterPro" id="IPR049625">
    <property type="entry name" value="Glyco_transf_61_cat"/>
</dbReference>
<evidence type="ECO:0000256" key="5">
    <source>
        <dbReference type="ARBA" id="ARBA00023180"/>
    </source>
</evidence>
<feature type="domain" description="Glycosyltransferase 61 catalytic" evidence="8">
    <location>
        <begin position="358"/>
        <end position="461"/>
    </location>
</feature>
<accession>A0AAQ3WSP7</accession>
<dbReference type="EMBL" id="CP144748">
    <property type="protein sequence ID" value="WVZ71996.1"/>
    <property type="molecule type" value="Genomic_DNA"/>
</dbReference>
<evidence type="ECO:0000256" key="1">
    <source>
        <dbReference type="ARBA" id="ARBA00004323"/>
    </source>
</evidence>
<dbReference type="AlphaFoldDB" id="A0AAQ3WSP7"/>
<dbReference type="PANTHER" id="PTHR20961:SF11">
    <property type="entry name" value="OS12G0238900 PROTEIN"/>
    <property type="match status" value="1"/>
</dbReference>
<feature type="transmembrane region" description="Helical" evidence="7">
    <location>
        <begin position="21"/>
        <end position="41"/>
    </location>
</feature>
<dbReference type="GO" id="GO:0000139">
    <property type="term" value="C:Golgi membrane"/>
    <property type="evidence" value="ECO:0007669"/>
    <property type="project" value="UniProtKB-SubCell"/>
</dbReference>
<sequence length="555" mass="59386">MKGGGGGGGGKRVHVGSSSRLVSLVLGCFLVFLVLVISSRYNATVVLDARRAGDLRLRQGQGDDESHGELQRTAQRRNGDDKAVSSELRDAEPEEQERDRAAVSAAATSNNSDEQAEPAADDADQAKSSLIAPTAQATVQRTSPQHELPVDIVTTTTPTGPDDPVDGHPLCDLSGFRADVCDFAGDIRMDANASAFVVVGANAPATYKVRPYARKGDATSMGRVTEITVRGAAGGGAEAESAARCTATHAEPAVVFSIGGYTGNLFHDFTDVLVPLYGTAQRFRGGVLLVVADASPWTARWLVKYGALLRGLSRHAPLDLARAAAAREVHCFRRAVVGLRAHRELMIGDGDGVGTGDFTRFLRRALSLPRDAPARLGVAAGTTGRRPRLLVVARRGTRLLLNVGTVVRVAEEVGFEAVVSELDDGDVARVGRLVNSFDALVGVHGAGLTNMVFLPPGATVVQIVPWGGLQWIARMDFGDPAEAMGLRYIQYEVAVHESTLRVKYPRDHEIFTNPTALHKKGFKFLRDTFLKGQDIVVDVDRFRAVLLLAMKNLEQ</sequence>
<reference evidence="9 10" key="1">
    <citation type="submission" date="2024-02" db="EMBL/GenBank/DDBJ databases">
        <title>High-quality chromosome-scale genome assembly of Pensacola bahiagrass (Paspalum notatum Flugge var. saurae).</title>
        <authorList>
            <person name="Vega J.M."/>
            <person name="Podio M."/>
            <person name="Orjuela J."/>
            <person name="Siena L.A."/>
            <person name="Pessino S.C."/>
            <person name="Combes M.C."/>
            <person name="Mariac C."/>
            <person name="Albertini E."/>
            <person name="Pupilli F."/>
            <person name="Ortiz J.P.A."/>
            <person name="Leblanc O."/>
        </authorList>
    </citation>
    <scope>NUCLEOTIDE SEQUENCE [LARGE SCALE GENOMIC DNA]</scope>
    <source>
        <strain evidence="9">R1</strain>
        <tissue evidence="9">Leaf</tissue>
    </source>
</reference>
<name>A0AAQ3WSP7_PASNO</name>
<dbReference type="Pfam" id="PF04577">
    <property type="entry name" value="Glyco_transf_61"/>
    <property type="match status" value="1"/>
</dbReference>
<keyword evidence="7" id="KW-0472">Membrane</keyword>
<evidence type="ECO:0000256" key="4">
    <source>
        <dbReference type="ARBA" id="ARBA00022679"/>
    </source>
</evidence>
<comment type="subcellular location">
    <subcellularLocation>
        <location evidence="1">Golgi apparatus membrane</location>
        <topology evidence="1">Single-pass type II membrane protein</topology>
    </subcellularLocation>
</comment>
<evidence type="ECO:0000313" key="10">
    <source>
        <dbReference type="Proteomes" id="UP001341281"/>
    </source>
</evidence>
<feature type="compositionally biased region" description="Low complexity" evidence="6">
    <location>
        <begin position="102"/>
        <end position="113"/>
    </location>
</feature>
<organism evidence="9 10">
    <name type="scientific">Paspalum notatum var. saurae</name>
    <dbReference type="NCBI Taxonomy" id="547442"/>
    <lineage>
        <taxon>Eukaryota</taxon>
        <taxon>Viridiplantae</taxon>
        <taxon>Streptophyta</taxon>
        <taxon>Embryophyta</taxon>
        <taxon>Tracheophyta</taxon>
        <taxon>Spermatophyta</taxon>
        <taxon>Magnoliopsida</taxon>
        <taxon>Liliopsida</taxon>
        <taxon>Poales</taxon>
        <taxon>Poaceae</taxon>
        <taxon>PACMAD clade</taxon>
        <taxon>Panicoideae</taxon>
        <taxon>Andropogonodae</taxon>
        <taxon>Paspaleae</taxon>
        <taxon>Paspalinae</taxon>
        <taxon>Paspalum</taxon>
    </lineage>
</organism>
<evidence type="ECO:0000256" key="6">
    <source>
        <dbReference type="SAM" id="MobiDB-lite"/>
    </source>
</evidence>
<comment type="pathway">
    <text evidence="2">Glycan metabolism.</text>
</comment>
<gene>
    <name evidence="9" type="ORF">U9M48_020522</name>
</gene>
<feature type="compositionally biased region" description="Acidic residues" evidence="6">
    <location>
        <begin position="114"/>
        <end position="123"/>
    </location>
</feature>
<keyword evidence="7" id="KW-1133">Transmembrane helix</keyword>
<evidence type="ECO:0000256" key="3">
    <source>
        <dbReference type="ARBA" id="ARBA00022676"/>
    </source>
</evidence>
<evidence type="ECO:0000313" key="9">
    <source>
        <dbReference type="EMBL" id="WVZ71996.1"/>
    </source>
</evidence>
<dbReference type="Proteomes" id="UP001341281">
    <property type="component" value="Chromosome 04"/>
</dbReference>
<evidence type="ECO:0000256" key="2">
    <source>
        <dbReference type="ARBA" id="ARBA00004881"/>
    </source>
</evidence>
<feature type="compositionally biased region" description="Basic and acidic residues" evidence="6">
    <location>
        <begin position="77"/>
        <end position="101"/>
    </location>
</feature>
<evidence type="ECO:0000256" key="7">
    <source>
        <dbReference type="SAM" id="Phobius"/>
    </source>
</evidence>